<dbReference type="AlphaFoldDB" id="A0A2I2F8S8"/>
<dbReference type="PANTHER" id="PTHR47634">
    <property type="entry name" value="PROTEIN KINASE DOMAIN-CONTAINING PROTEIN-RELATED"/>
    <property type="match status" value="1"/>
</dbReference>
<reference evidence="11 12" key="1">
    <citation type="submission" date="2017-12" db="EMBL/GenBank/DDBJ databases">
        <authorList>
            <consortium name="DOE Joint Genome Institute"/>
            <person name="Haridas S."/>
            <person name="Kjaerbolling I."/>
            <person name="Vesth T.C."/>
            <person name="Frisvad J.C."/>
            <person name="Nybo J.L."/>
            <person name="Theobald S."/>
            <person name="Kuo A."/>
            <person name="Bowyer P."/>
            <person name="Matsuda Y."/>
            <person name="Mondo S."/>
            <person name="Lyhne E.K."/>
            <person name="Kogle M.E."/>
            <person name="Clum A."/>
            <person name="Lipzen A."/>
            <person name="Salamov A."/>
            <person name="Ngan C.Y."/>
            <person name="Daum C."/>
            <person name="Chiniquy J."/>
            <person name="Barry K."/>
            <person name="LaButti K."/>
            <person name="Simmons B.A."/>
            <person name="Magnuson J.K."/>
            <person name="Mortensen U.H."/>
            <person name="Larsen T.O."/>
            <person name="Grigoriev I.V."/>
            <person name="Baker S.E."/>
            <person name="Andersen M.R."/>
            <person name="Nordberg H.P."/>
            <person name="Cantor M.N."/>
            <person name="Hua S.X."/>
        </authorList>
    </citation>
    <scope>NUCLEOTIDE SEQUENCE [LARGE SCALE GENOMIC DNA]</scope>
    <source>
        <strain evidence="11 12">CBS 102.13</strain>
    </source>
</reference>
<evidence type="ECO:0000256" key="6">
    <source>
        <dbReference type="ARBA" id="ARBA00022840"/>
    </source>
</evidence>
<dbReference type="Proteomes" id="UP000234585">
    <property type="component" value="Unassembled WGS sequence"/>
</dbReference>
<keyword evidence="12" id="KW-1185">Reference proteome</keyword>
<dbReference type="OrthoDB" id="5979581at2759"/>
<dbReference type="RefSeq" id="XP_024671041.1">
    <property type="nucleotide sequence ID" value="XM_024813067.1"/>
</dbReference>
<dbReference type="Gene3D" id="1.10.510.10">
    <property type="entry name" value="Transferase(Phosphotransferase) domain 1"/>
    <property type="match status" value="1"/>
</dbReference>
<dbReference type="PROSITE" id="PS50011">
    <property type="entry name" value="PROTEIN_KINASE_DOM"/>
    <property type="match status" value="1"/>
</dbReference>
<dbReference type="GO" id="GO:0005737">
    <property type="term" value="C:cytoplasm"/>
    <property type="evidence" value="ECO:0007669"/>
    <property type="project" value="TreeGrafter"/>
</dbReference>
<comment type="catalytic activity">
    <reaction evidence="8">
        <text>L-seryl-[protein] + ATP = O-phospho-L-seryl-[protein] + ADP + H(+)</text>
        <dbReference type="Rhea" id="RHEA:17989"/>
        <dbReference type="Rhea" id="RHEA-COMP:9863"/>
        <dbReference type="Rhea" id="RHEA-COMP:11604"/>
        <dbReference type="ChEBI" id="CHEBI:15378"/>
        <dbReference type="ChEBI" id="CHEBI:29999"/>
        <dbReference type="ChEBI" id="CHEBI:30616"/>
        <dbReference type="ChEBI" id="CHEBI:83421"/>
        <dbReference type="ChEBI" id="CHEBI:456216"/>
        <dbReference type="EC" id="2.7.11.1"/>
    </reaction>
</comment>
<dbReference type="InterPro" id="IPR011009">
    <property type="entry name" value="Kinase-like_dom_sf"/>
</dbReference>
<dbReference type="PANTHER" id="PTHR47634:SF9">
    <property type="entry name" value="PROTEIN KINASE DOMAIN-CONTAINING PROTEIN-RELATED"/>
    <property type="match status" value="1"/>
</dbReference>
<evidence type="ECO:0000256" key="7">
    <source>
        <dbReference type="ARBA" id="ARBA00047899"/>
    </source>
</evidence>
<name>A0A2I2F8S8_ASPCN</name>
<dbReference type="GO" id="GO:0005634">
    <property type="term" value="C:nucleus"/>
    <property type="evidence" value="ECO:0007669"/>
    <property type="project" value="TreeGrafter"/>
</dbReference>
<dbReference type="GeneID" id="36520227"/>
<feature type="domain" description="Protein kinase" evidence="10">
    <location>
        <begin position="108"/>
        <end position="475"/>
    </location>
</feature>
<keyword evidence="6 9" id="KW-0067">ATP-binding</keyword>
<dbReference type="GO" id="GO:0004674">
    <property type="term" value="F:protein serine/threonine kinase activity"/>
    <property type="evidence" value="ECO:0007669"/>
    <property type="project" value="UniProtKB-KW"/>
</dbReference>
<dbReference type="InterPro" id="IPR051334">
    <property type="entry name" value="SRPK"/>
</dbReference>
<dbReference type="SUPFAM" id="SSF56112">
    <property type="entry name" value="Protein kinase-like (PK-like)"/>
    <property type="match status" value="1"/>
</dbReference>
<evidence type="ECO:0000256" key="1">
    <source>
        <dbReference type="ARBA" id="ARBA00012513"/>
    </source>
</evidence>
<dbReference type="InterPro" id="IPR017441">
    <property type="entry name" value="Protein_kinase_ATP_BS"/>
</dbReference>
<dbReference type="STRING" id="41067.A0A2I2F8S8"/>
<dbReference type="PROSITE" id="PS00107">
    <property type="entry name" value="PROTEIN_KINASE_ATP"/>
    <property type="match status" value="1"/>
</dbReference>
<evidence type="ECO:0000313" key="11">
    <source>
        <dbReference type="EMBL" id="PLB37029.1"/>
    </source>
</evidence>
<sequence length="488" mass="54785">MRYSKILSQESGGRAMIRLLSSAIRSLHPHGLQSKIDRSALCKAHLPPPQHTQPRYALTTTAFTPMAANDELSARCLYEPLEGVERLENYRPGGYHPVQIGDRFQGRYRVVHKLGYGSYSTTWLARDEQLNTYVAVKVCTANSNPKEADIISTLTRSPCSPAHDLGRAMIPSILDRFTIHGPNGTHACYVNAPARTSLSGLKDGSWIRLFQLEVARSLAAQLVLAVDFVHTQGFVHGDLHLGNILLKVPPGFDRLSPEQLYEKYGQPELDPVVHLDGDPLPPGVPSHGITSIWLGEASEAITPAEARILLSDFGEAFSCSTDAKYESHTPLVIRPPEARFEPETPLSFPSDIWTLACTIWSIIAQRPLFEGFLATEDDMTCEQVDALGILPAEWWTRWEGRRQRFTEDGKPLRRNPYRSWADRFEDSVQQPRGESGMALVDARERDALFDMLRSMLSFRPGDRPTTGQILRSEWMVRWALPEYSKIQV</sequence>
<evidence type="ECO:0000256" key="5">
    <source>
        <dbReference type="ARBA" id="ARBA00022777"/>
    </source>
</evidence>
<evidence type="ECO:0000256" key="3">
    <source>
        <dbReference type="ARBA" id="ARBA00022679"/>
    </source>
</evidence>
<keyword evidence="5 11" id="KW-0418">Kinase</keyword>
<dbReference type="Gene3D" id="3.30.200.20">
    <property type="entry name" value="Phosphorylase Kinase, domain 1"/>
    <property type="match status" value="1"/>
</dbReference>
<gene>
    <name evidence="11" type="ORF">BDW47DRAFT_107707</name>
</gene>
<feature type="binding site" evidence="9">
    <location>
        <position position="137"/>
    </location>
    <ligand>
        <name>ATP</name>
        <dbReference type="ChEBI" id="CHEBI:30616"/>
    </ligand>
</feature>
<evidence type="ECO:0000256" key="8">
    <source>
        <dbReference type="ARBA" id="ARBA00048679"/>
    </source>
</evidence>
<dbReference type="GO" id="GO:0000245">
    <property type="term" value="P:spliceosomal complex assembly"/>
    <property type="evidence" value="ECO:0007669"/>
    <property type="project" value="TreeGrafter"/>
</dbReference>
<evidence type="ECO:0000256" key="2">
    <source>
        <dbReference type="ARBA" id="ARBA00022527"/>
    </source>
</evidence>
<comment type="catalytic activity">
    <reaction evidence="7">
        <text>L-threonyl-[protein] + ATP = O-phospho-L-threonyl-[protein] + ADP + H(+)</text>
        <dbReference type="Rhea" id="RHEA:46608"/>
        <dbReference type="Rhea" id="RHEA-COMP:11060"/>
        <dbReference type="Rhea" id="RHEA-COMP:11605"/>
        <dbReference type="ChEBI" id="CHEBI:15378"/>
        <dbReference type="ChEBI" id="CHEBI:30013"/>
        <dbReference type="ChEBI" id="CHEBI:30616"/>
        <dbReference type="ChEBI" id="CHEBI:61977"/>
        <dbReference type="ChEBI" id="CHEBI:456216"/>
        <dbReference type="EC" id="2.7.11.1"/>
    </reaction>
</comment>
<keyword evidence="3" id="KW-0808">Transferase</keyword>
<dbReference type="EMBL" id="KZ559146">
    <property type="protein sequence ID" value="PLB37029.1"/>
    <property type="molecule type" value="Genomic_DNA"/>
</dbReference>
<keyword evidence="2" id="KW-0723">Serine/threonine-protein kinase</keyword>
<dbReference type="SMART" id="SM00220">
    <property type="entry name" value="S_TKc"/>
    <property type="match status" value="1"/>
</dbReference>
<evidence type="ECO:0000313" key="12">
    <source>
        <dbReference type="Proteomes" id="UP000234585"/>
    </source>
</evidence>
<dbReference type="EC" id="2.7.11.1" evidence="1"/>
<accession>A0A2I2F8S8</accession>
<dbReference type="GO" id="GO:0050684">
    <property type="term" value="P:regulation of mRNA processing"/>
    <property type="evidence" value="ECO:0007669"/>
    <property type="project" value="TreeGrafter"/>
</dbReference>
<evidence type="ECO:0000256" key="4">
    <source>
        <dbReference type="ARBA" id="ARBA00022741"/>
    </source>
</evidence>
<dbReference type="Pfam" id="PF00069">
    <property type="entry name" value="Pkinase"/>
    <property type="match status" value="1"/>
</dbReference>
<protein>
    <recommendedName>
        <fullName evidence="1">non-specific serine/threonine protein kinase</fullName>
        <ecNumber evidence="1">2.7.11.1</ecNumber>
    </recommendedName>
</protein>
<dbReference type="InterPro" id="IPR000719">
    <property type="entry name" value="Prot_kinase_dom"/>
</dbReference>
<evidence type="ECO:0000256" key="9">
    <source>
        <dbReference type="PROSITE-ProRule" id="PRU10141"/>
    </source>
</evidence>
<evidence type="ECO:0000259" key="10">
    <source>
        <dbReference type="PROSITE" id="PS50011"/>
    </source>
</evidence>
<keyword evidence="4 9" id="KW-0547">Nucleotide-binding</keyword>
<organism evidence="11 12">
    <name type="scientific">Aspergillus candidus</name>
    <dbReference type="NCBI Taxonomy" id="41067"/>
    <lineage>
        <taxon>Eukaryota</taxon>
        <taxon>Fungi</taxon>
        <taxon>Dikarya</taxon>
        <taxon>Ascomycota</taxon>
        <taxon>Pezizomycotina</taxon>
        <taxon>Eurotiomycetes</taxon>
        <taxon>Eurotiomycetidae</taxon>
        <taxon>Eurotiales</taxon>
        <taxon>Aspergillaceae</taxon>
        <taxon>Aspergillus</taxon>
        <taxon>Aspergillus subgen. Circumdati</taxon>
    </lineage>
</organism>
<proteinExistence type="predicted"/>
<dbReference type="GO" id="GO:0005524">
    <property type="term" value="F:ATP binding"/>
    <property type="evidence" value="ECO:0007669"/>
    <property type="project" value="UniProtKB-UniRule"/>
</dbReference>